<dbReference type="PRINTS" id="PR00364">
    <property type="entry name" value="DISEASERSIST"/>
</dbReference>
<proteinExistence type="predicted"/>
<organism evidence="2 3">
    <name type="scientific">Glycomyces paridis</name>
    <dbReference type="NCBI Taxonomy" id="2126555"/>
    <lineage>
        <taxon>Bacteria</taxon>
        <taxon>Bacillati</taxon>
        <taxon>Actinomycetota</taxon>
        <taxon>Actinomycetes</taxon>
        <taxon>Glycomycetales</taxon>
        <taxon>Glycomycetaceae</taxon>
        <taxon>Glycomyces</taxon>
    </lineage>
</organism>
<dbReference type="Gene3D" id="3.40.50.300">
    <property type="entry name" value="P-loop containing nucleotide triphosphate hydrolases"/>
    <property type="match status" value="1"/>
</dbReference>
<evidence type="ECO:0000259" key="1">
    <source>
        <dbReference type="Pfam" id="PF00931"/>
    </source>
</evidence>
<dbReference type="PANTHER" id="PTHR35205">
    <property type="entry name" value="NB-ARC AND TPR DOMAIN PROTEIN"/>
    <property type="match status" value="1"/>
</dbReference>
<protein>
    <recommendedName>
        <fullName evidence="1">NB-ARC domain-containing protein</fullName>
    </recommendedName>
</protein>
<dbReference type="PANTHER" id="PTHR35205:SF1">
    <property type="entry name" value="ZU5 DOMAIN-CONTAINING PROTEIN"/>
    <property type="match status" value="1"/>
</dbReference>
<dbReference type="InterPro" id="IPR027417">
    <property type="entry name" value="P-loop_NTPase"/>
</dbReference>
<reference evidence="2 3" key="1">
    <citation type="journal article" date="2018" name="Int. J. Syst. Evol. Microbiol.">
        <title>Glycomyces paridis sp. nov., isolated from the medicinal plant Paris polyphylla.</title>
        <authorList>
            <person name="Fang X.M."/>
            <person name="Bai J.L."/>
            <person name="Su J."/>
            <person name="Zhao L.L."/>
            <person name="Liu H.Y."/>
            <person name="Ma B.P."/>
            <person name="Zhang Y.Q."/>
            <person name="Yu L.Y."/>
        </authorList>
    </citation>
    <scope>NUCLEOTIDE SEQUENCE [LARGE SCALE GENOMIC DNA]</scope>
    <source>
        <strain evidence="2 3">CPCC 204357</strain>
    </source>
</reference>
<dbReference type="Pfam" id="PF00931">
    <property type="entry name" value="NB-ARC"/>
    <property type="match status" value="1"/>
</dbReference>
<keyword evidence="3" id="KW-1185">Reference proteome</keyword>
<evidence type="ECO:0000313" key="2">
    <source>
        <dbReference type="EMBL" id="THV28995.1"/>
    </source>
</evidence>
<dbReference type="EMBL" id="STGX01000006">
    <property type="protein sequence ID" value="THV28995.1"/>
    <property type="molecule type" value="Genomic_DNA"/>
</dbReference>
<sequence>MARGWPLQEAAASLEKAVEAAPPATRFDSRIDRPSGPMFQGGRIDIEHLHFDGSAVASPRPQRPASEPLLIGSVPRLAADRQYRAADKRLATAVDEGGTAIVRQVISGMGGVGKTQIAAAYAQSLWDRREVDLLVWVNAARRDAIITDFARANSKVNHTESDDPTEAANTFITWLAHPDSPRWLLVLDDLTDPADLEGLWPPTTPRGRTIITTRRRDAALDTYGGIRINVDLFTPEEALNYLQNRLAGDRSLLVEAEALARDLGNLPLALAQAAAYILDQPGMTRARYRELLTDRTVALAELSPEVFPDGYQRAVAATWSLSIELADRAHPGQTSESGTSVYPRGLARALLQIASLTDPASSPANLFTTQPVRDFVSVFGQRRQDPETTRSSVSKREVLAAIGRLHRLHLLDFDGNVIRIHGAGADPSAIDRFLTTKSREPDGV</sequence>
<feature type="domain" description="NB-ARC" evidence="1">
    <location>
        <begin position="105"/>
        <end position="245"/>
    </location>
</feature>
<name>A0A4S8PHA5_9ACTN</name>
<dbReference type="GO" id="GO:0043531">
    <property type="term" value="F:ADP binding"/>
    <property type="evidence" value="ECO:0007669"/>
    <property type="project" value="InterPro"/>
</dbReference>
<gene>
    <name evidence="2" type="ORF">E9998_09590</name>
</gene>
<dbReference type="InterPro" id="IPR002182">
    <property type="entry name" value="NB-ARC"/>
</dbReference>
<accession>A0A4S8PHA5</accession>
<dbReference type="AlphaFoldDB" id="A0A4S8PHA5"/>
<dbReference type="Proteomes" id="UP000305792">
    <property type="component" value="Unassembled WGS sequence"/>
</dbReference>
<comment type="caution">
    <text evidence="2">The sequence shown here is derived from an EMBL/GenBank/DDBJ whole genome shotgun (WGS) entry which is preliminary data.</text>
</comment>
<evidence type="ECO:0000313" key="3">
    <source>
        <dbReference type="Proteomes" id="UP000305792"/>
    </source>
</evidence>
<dbReference type="SUPFAM" id="SSF52540">
    <property type="entry name" value="P-loop containing nucleoside triphosphate hydrolases"/>
    <property type="match status" value="1"/>
</dbReference>